<proteinExistence type="predicted"/>
<evidence type="ECO:0000313" key="4">
    <source>
        <dbReference type="Proteomes" id="UP000031258"/>
    </source>
</evidence>
<evidence type="ECO:0000313" key="3">
    <source>
        <dbReference type="EMBL" id="KIE05348.1"/>
    </source>
</evidence>
<dbReference type="STRING" id="86105.NF27_DT01220"/>
<feature type="compositionally biased region" description="Basic and acidic residues" evidence="2">
    <location>
        <begin position="247"/>
        <end position="265"/>
    </location>
</feature>
<dbReference type="Proteomes" id="UP000031258">
    <property type="component" value="Unassembled WGS sequence"/>
</dbReference>
<dbReference type="PROSITE" id="PS50297">
    <property type="entry name" value="ANK_REP_REGION"/>
    <property type="match status" value="1"/>
</dbReference>
<sequence length="265" mass="30840">MEFNNMKNNTRKNYLRKLVEEFKVVWMKGDINEIDNFIENYSKSLKDFNYFVECLEKLPELFKKTVILLSDTHDGLFCYITENTVINGNYKLLKLCLEANKSLNHINVNYDYNGDDVKPILHRAVISGSIDCVKLLLEEGANPYLKDYKGRIPINYSKDEGITELLLSWMKKEQTSNKRDREDFEGSDKKEENTSSKRVKSEECCEELDSKQRDEQIEKRRLAAAAETHSQDITKFFKPQDKSPVGKHSERISKESEGKGKEKAL</sequence>
<comment type="caution">
    <text evidence="3">The sequence shown here is derived from an EMBL/GenBank/DDBJ whole genome shotgun (WGS) entry which is preliminary data.</text>
</comment>
<name>A0A0C1QMS3_9RICK</name>
<keyword evidence="4" id="KW-1185">Reference proteome</keyword>
<evidence type="ECO:0000256" key="1">
    <source>
        <dbReference type="PROSITE-ProRule" id="PRU00023"/>
    </source>
</evidence>
<evidence type="ECO:0000256" key="2">
    <source>
        <dbReference type="SAM" id="MobiDB-lite"/>
    </source>
</evidence>
<dbReference type="EMBL" id="JSWE01000096">
    <property type="protein sequence ID" value="KIE05348.1"/>
    <property type="molecule type" value="Genomic_DNA"/>
</dbReference>
<keyword evidence="1" id="KW-0040">ANK repeat</keyword>
<dbReference type="SMART" id="SM00248">
    <property type="entry name" value="ANK"/>
    <property type="match status" value="2"/>
</dbReference>
<dbReference type="PANTHER" id="PTHR24176:SF14">
    <property type="entry name" value="ANKYRIN REPEAT DOMAIN-CONTAINING PROTEIN 31"/>
    <property type="match status" value="1"/>
</dbReference>
<gene>
    <name evidence="3" type="ORF">NF27_DT01220</name>
</gene>
<reference evidence="3 4" key="1">
    <citation type="submission" date="2014-11" db="EMBL/GenBank/DDBJ databases">
        <title>A Rickettsiales Symbiont of Amoebae With Ancient Features.</title>
        <authorList>
            <person name="Schulz F."/>
            <person name="Martijn J."/>
            <person name="Wascher F."/>
            <person name="Kostanjsek R."/>
            <person name="Ettema T.J."/>
            <person name="Horn M."/>
        </authorList>
    </citation>
    <scope>NUCLEOTIDE SEQUENCE [LARGE SCALE GENOMIC DNA]</scope>
    <source>
        <strain evidence="3 4">UWC36</strain>
    </source>
</reference>
<dbReference type="SUPFAM" id="SSF48403">
    <property type="entry name" value="Ankyrin repeat"/>
    <property type="match status" value="1"/>
</dbReference>
<dbReference type="Gene3D" id="1.25.40.20">
    <property type="entry name" value="Ankyrin repeat-containing domain"/>
    <property type="match status" value="1"/>
</dbReference>
<dbReference type="Pfam" id="PF12796">
    <property type="entry name" value="Ank_2"/>
    <property type="match status" value="1"/>
</dbReference>
<dbReference type="PANTHER" id="PTHR24176">
    <property type="entry name" value="ANKYRIN REPEAT DOMAIN-CONTAINING PROTEIN 31-RELATED"/>
    <property type="match status" value="1"/>
</dbReference>
<dbReference type="InterPro" id="IPR002110">
    <property type="entry name" value="Ankyrin_rpt"/>
</dbReference>
<dbReference type="InterPro" id="IPR042334">
    <property type="entry name" value="ANKRD31"/>
</dbReference>
<dbReference type="PROSITE" id="PS50088">
    <property type="entry name" value="ANK_REPEAT"/>
    <property type="match status" value="1"/>
</dbReference>
<feature type="region of interest" description="Disordered" evidence="2">
    <location>
        <begin position="177"/>
        <end position="265"/>
    </location>
</feature>
<feature type="repeat" description="ANK" evidence="1">
    <location>
        <begin position="116"/>
        <end position="148"/>
    </location>
</feature>
<dbReference type="AlphaFoldDB" id="A0A0C1QMS3"/>
<protein>
    <submittedName>
        <fullName evidence="3">Uncharacterized protein</fullName>
    </submittedName>
</protein>
<dbReference type="InterPro" id="IPR036770">
    <property type="entry name" value="Ankyrin_rpt-contain_sf"/>
</dbReference>
<feature type="compositionally biased region" description="Basic and acidic residues" evidence="2">
    <location>
        <begin position="177"/>
        <end position="221"/>
    </location>
</feature>
<accession>A0A0C1QMS3</accession>
<organism evidence="3 4">
    <name type="scientific">Candidatus Jidaibacter acanthamoebae</name>
    <dbReference type="NCBI Taxonomy" id="86105"/>
    <lineage>
        <taxon>Bacteria</taxon>
        <taxon>Pseudomonadati</taxon>
        <taxon>Pseudomonadota</taxon>
        <taxon>Alphaproteobacteria</taxon>
        <taxon>Rickettsiales</taxon>
        <taxon>Candidatus Midichloriaceae</taxon>
        <taxon>Candidatus Jidaibacter</taxon>
    </lineage>
</organism>